<dbReference type="AlphaFoldDB" id="A0A974DSU3"/>
<accession>A0A974DSU3</accession>
<evidence type="ECO:0000313" key="3">
    <source>
        <dbReference type="Proteomes" id="UP000694892"/>
    </source>
</evidence>
<evidence type="ECO:0000256" key="1">
    <source>
        <dbReference type="SAM" id="MobiDB-lite"/>
    </source>
</evidence>
<feature type="region of interest" description="Disordered" evidence="1">
    <location>
        <begin position="106"/>
        <end position="125"/>
    </location>
</feature>
<dbReference type="EMBL" id="CM004467">
    <property type="protein sequence ID" value="OCT97358.1"/>
    <property type="molecule type" value="Genomic_DNA"/>
</dbReference>
<protein>
    <submittedName>
        <fullName evidence="2">Uncharacterized protein</fullName>
    </submittedName>
</protein>
<proteinExistence type="predicted"/>
<evidence type="ECO:0000313" key="2">
    <source>
        <dbReference type="EMBL" id="OCT97358.1"/>
    </source>
</evidence>
<reference evidence="3" key="1">
    <citation type="journal article" date="2016" name="Nature">
        <title>Genome evolution in the allotetraploid frog Xenopus laevis.</title>
        <authorList>
            <person name="Session A.M."/>
            <person name="Uno Y."/>
            <person name="Kwon T."/>
            <person name="Chapman J.A."/>
            <person name="Toyoda A."/>
            <person name="Takahashi S."/>
            <person name="Fukui A."/>
            <person name="Hikosaka A."/>
            <person name="Suzuki A."/>
            <person name="Kondo M."/>
            <person name="van Heeringen S.J."/>
            <person name="Quigley I."/>
            <person name="Heinz S."/>
            <person name="Ogino H."/>
            <person name="Ochi H."/>
            <person name="Hellsten U."/>
            <person name="Lyons J.B."/>
            <person name="Simakov O."/>
            <person name="Putnam N."/>
            <person name="Stites J."/>
            <person name="Kuroki Y."/>
            <person name="Tanaka T."/>
            <person name="Michiue T."/>
            <person name="Watanabe M."/>
            <person name="Bogdanovic O."/>
            <person name="Lister R."/>
            <person name="Georgiou G."/>
            <person name="Paranjpe S.S."/>
            <person name="van Kruijsbergen I."/>
            <person name="Shu S."/>
            <person name="Carlson J."/>
            <person name="Kinoshita T."/>
            <person name="Ohta Y."/>
            <person name="Mawaribuchi S."/>
            <person name="Jenkins J."/>
            <person name="Grimwood J."/>
            <person name="Schmutz J."/>
            <person name="Mitros T."/>
            <person name="Mozaffari S.V."/>
            <person name="Suzuki Y."/>
            <person name="Haramoto Y."/>
            <person name="Yamamoto T.S."/>
            <person name="Takagi C."/>
            <person name="Heald R."/>
            <person name="Miller K."/>
            <person name="Haudenschild C."/>
            <person name="Kitzman J."/>
            <person name="Nakayama T."/>
            <person name="Izutsu Y."/>
            <person name="Robert J."/>
            <person name="Fortriede J."/>
            <person name="Burns K."/>
            <person name="Lotay V."/>
            <person name="Karimi K."/>
            <person name="Yasuoka Y."/>
            <person name="Dichmann D.S."/>
            <person name="Flajnik M.F."/>
            <person name="Houston D.W."/>
            <person name="Shendure J."/>
            <person name="DuPasquier L."/>
            <person name="Vize P.D."/>
            <person name="Zorn A.M."/>
            <person name="Ito M."/>
            <person name="Marcotte E.M."/>
            <person name="Wallingford J.B."/>
            <person name="Ito Y."/>
            <person name="Asashima M."/>
            <person name="Ueno N."/>
            <person name="Matsuda Y."/>
            <person name="Veenstra G.J."/>
            <person name="Fujiyama A."/>
            <person name="Harland R.M."/>
            <person name="Taira M."/>
            <person name="Rokhsar D.S."/>
        </authorList>
    </citation>
    <scope>NUCLEOTIDE SEQUENCE [LARGE SCALE GENOMIC DNA]</scope>
    <source>
        <strain evidence="3">J</strain>
    </source>
</reference>
<name>A0A974DSU3_XENLA</name>
<sequence length="125" mass="13646">MLLPFNNKHSNKLLHQPQPGKKIMQQSLQAVSSDHPCQDLVSNSQQLLQISKYRSPGMMSTPTTIDHDPSGLGGHFHFLACPLCPAQGTHNSSVTLPHGPFSTVIISGSTRESSDERTTTQAQSW</sequence>
<gene>
    <name evidence="2" type="ORF">XELAEV_18009581mg</name>
</gene>
<organism evidence="2 3">
    <name type="scientific">Xenopus laevis</name>
    <name type="common">African clawed frog</name>
    <dbReference type="NCBI Taxonomy" id="8355"/>
    <lineage>
        <taxon>Eukaryota</taxon>
        <taxon>Metazoa</taxon>
        <taxon>Chordata</taxon>
        <taxon>Craniata</taxon>
        <taxon>Vertebrata</taxon>
        <taxon>Euteleostomi</taxon>
        <taxon>Amphibia</taxon>
        <taxon>Batrachia</taxon>
        <taxon>Anura</taxon>
        <taxon>Pipoidea</taxon>
        <taxon>Pipidae</taxon>
        <taxon>Xenopodinae</taxon>
        <taxon>Xenopus</taxon>
        <taxon>Xenopus</taxon>
    </lineage>
</organism>
<dbReference type="Proteomes" id="UP000694892">
    <property type="component" value="Chromosome 1S"/>
</dbReference>